<dbReference type="OrthoDB" id="7055424at2"/>
<keyword evidence="2" id="KW-1185">Reference proteome</keyword>
<proteinExistence type="predicted"/>
<sequence length="242" mass="28484">MIIIQTMSEHKDFILMPITKILHEVISANYAIGNGMETFPLSEHIFQSTFLRMTGAQEQKMKCICWEIATIDYEYRYYRYNQNTLGECSSYAEKKSIFKDLLDAIHKYEPNYDVSTAIGKSSIRISTIDDVKTVFVNSNLSIWAQSSFLDFKMNNNTWIKEIHFAVGDKLFENVLQDKYSLLYRHRNRCAHNTFSYQQNLPTLAALLNENHRYDNYVMRFALLILIDKIFIALYQKYLIVIE</sequence>
<dbReference type="KEGG" id="ccau:EG346_22010"/>
<dbReference type="AlphaFoldDB" id="A0A3G6NPS3"/>
<evidence type="ECO:0000313" key="1">
    <source>
        <dbReference type="EMBL" id="AZA51452.1"/>
    </source>
</evidence>
<reference evidence="2" key="1">
    <citation type="submission" date="2018-11" db="EMBL/GenBank/DDBJ databases">
        <title>Proposal to divide the Flavobacteriaceae and reorganize its genera based on Amino Acid Identity values calculated from whole genome sequences.</title>
        <authorList>
            <person name="Nicholson A.C."/>
            <person name="Gulvik C.A."/>
            <person name="Whitney A.M."/>
            <person name="Humrighouse B.W."/>
            <person name="Bell M."/>
            <person name="Holmes B."/>
            <person name="Steigerwalt A.G."/>
            <person name="Villarma A."/>
            <person name="Sheth M."/>
            <person name="Batra D."/>
            <person name="Pryor J."/>
            <person name="Bernardet J.-F."/>
            <person name="Hugo C."/>
            <person name="Kampfer P."/>
            <person name="Newman J."/>
            <person name="McQuiston J.R."/>
        </authorList>
    </citation>
    <scope>NUCLEOTIDE SEQUENCE [LARGE SCALE GENOMIC DNA]</scope>
    <source>
        <strain evidence="2">G0188</strain>
    </source>
</reference>
<protein>
    <submittedName>
        <fullName evidence="1">Uncharacterized protein</fullName>
    </submittedName>
</protein>
<evidence type="ECO:0000313" key="2">
    <source>
        <dbReference type="Proteomes" id="UP000273270"/>
    </source>
</evidence>
<accession>A0A3G6NPS3</accession>
<dbReference type="Proteomes" id="UP000273270">
    <property type="component" value="Chromosome"/>
</dbReference>
<dbReference type="EMBL" id="CP033920">
    <property type="protein sequence ID" value="AZA51452.1"/>
    <property type="molecule type" value="Genomic_DNA"/>
</dbReference>
<name>A0A3G6NPS3_CHRCU</name>
<gene>
    <name evidence="1" type="ORF">EG346_22010</name>
</gene>
<organism evidence="1 2">
    <name type="scientific">Chryseobacterium carnipullorum</name>
    <dbReference type="NCBI Taxonomy" id="1124835"/>
    <lineage>
        <taxon>Bacteria</taxon>
        <taxon>Pseudomonadati</taxon>
        <taxon>Bacteroidota</taxon>
        <taxon>Flavobacteriia</taxon>
        <taxon>Flavobacteriales</taxon>
        <taxon>Weeksellaceae</taxon>
        <taxon>Chryseobacterium group</taxon>
        <taxon>Chryseobacterium</taxon>
    </lineage>
</organism>